<accession>A0AAN6IVF6</accession>
<organism evidence="2 3">
    <name type="scientific">Exophiala dermatitidis</name>
    <name type="common">Black yeast-like fungus</name>
    <name type="synonym">Wangiella dermatitidis</name>
    <dbReference type="NCBI Taxonomy" id="5970"/>
    <lineage>
        <taxon>Eukaryota</taxon>
        <taxon>Fungi</taxon>
        <taxon>Dikarya</taxon>
        <taxon>Ascomycota</taxon>
        <taxon>Pezizomycotina</taxon>
        <taxon>Eurotiomycetes</taxon>
        <taxon>Chaetothyriomycetidae</taxon>
        <taxon>Chaetothyriales</taxon>
        <taxon>Herpotrichiellaceae</taxon>
        <taxon>Exophiala</taxon>
    </lineage>
</organism>
<evidence type="ECO:0000313" key="3">
    <source>
        <dbReference type="Proteomes" id="UP001161757"/>
    </source>
</evidence>
<feature type="region of interest" description="Disordered" evidence="1">
    <location>
        <begin position="1"/>
        <end position="32"/>
    </location>
</feature>
<gene>
    <name evidence="2" type="ORF">HRR80_004028</name>
</gene>
<sequence length="144" mass="14977">MSAGGPGDAPPNPGTPKRSGGGPRPSGPFGRRLILGGLALGLIYAVWPKRAPQPGGTPSNPFKTQGVQNVENAYENAGATATHTKAYGGTVQGKKESGSYRETVGTDKPKGYSQEGIGYDQRPQQPTKVGEAWNEFTYGSSKGK</sequence>
<proteinExistence type="predicted"/>
<evidence type="ECO:0000256" key="1">
    <source>
        <dbReference type="SAM" id="MobiDB-lite"/>
    </source>
</evidence>
<feature type="region of interest" description="Disordered" evidence="1">
    <location>
        <begin position="88"/>
        <end position="144"/>
    </location>
</feature>
<evidence type="ECO:0000313" key="2">
    <source>
        <dbReference type="EMBL" id="KAJ8992132.1"/>
    </source>
</evidence>
<dbReference type="Proteomes" id="UP001161757">
    <property type="component" value="Unassembled WGS sequence"/>
</dbReference>
<protein>
    <submittedName>
        <fullName evidence="2">Uncharacterized protein</fullName>
    </submittedName>
</protein>
<comment type="caution">
    <text evidence="2">The sequence shown here is derived from an EMBL/GenBank/DDBJ whole genome shotgun (WGS) entry which is preliminary data.</text>
</comment>
<name>A0AAN6IVF6_EXODE</name>
<reference evidence="2" key="1">
    <citation type="submission" date="2023-01" db="EMBL/GenBank/DDBJ databases">
        <title>Exophiala dermititidis isolated from Cystic Fibrosis Patient.</title>
        <authorList>
            <person name="Kurbessoian T."/>
            <person name="Crocker A."/>
            <person name="Murante D."/>
            <person name="Hogan D.A."/>
            <person name="Stajich J.E."/>
        </authorList>
    </citation>
    <scope>NUCLEOTIDE SEQUENCE</scope>
    <source>
        <strain evidence="2">Ex8</strain>
    </source>
</reference>
<dbReference type="EMBL" id="JAJGCB010000006">
    <property type="protein sequence ID" value="KAJ8992132.1"/>
    <property type="molecule type" value="Genomic_DNA"/>
</dbReference>
<dbReference type="AlphaFoldDB" id="A0AAN6IVF6"/>
<feature type="compositionally biased region" description="Basic and acidic residues" evidence="1">
    <location>
        <begin position="93"/>
        <end position="110"/>
    </location>
</feature>